<dbReference type="SUPFAM" id="SSF51905">
    <property type="entry name" value="FAD/NAD(P)-binding domain"/>
    <property type="match status" value="1"/>
</dbReference>
<comment type="caution">
    <text evidence="7">The sequence shown here is derived from an EMBL/GenBank/DDBJ whole genome shotgun (WGS) entry which is preliminary data.</text>
</comment>
<feature type="binding site" evidence="5">
    <location>
        <begin position="94"/>
        <end position="97"/>
    </location>
    <ligand>
        <name>FAD</name>
        <dbReference type="ChEBI" id="CHEBI:57692"/>
    </ligand>
</feature>
<evidence type="ECO:0000313" key="8">
    <source>
        <dbReference type="Proteomes" id="UP000053127"/>
    </source>
</evidence>
<gene>
    <name evidence="7" type="ORF">AQI95_14875</name>
</gene>
<dbReference type="EMBL" id="LMWN01000018">
    <property type="protein sequence ID" value="KUN06175.1"/>
    <property type="molecule type" value="Genomic_DNA"/>
</dbReference>
<keyword evidence="3" id="KW-0285">Flavoprotein</keyword>
<keyword evidence="8" id="KW-1185">Reference proteome</keyword>
<dbReference type="Pfam" id="PF05199">
    <property type="entry name" value="GMC_oxred_C"/>
    <property type="match status" value="1"/>
</dbReference>
<dbReference type="PANTHER" id="PTHR11552">
    <property type="entry name" value="GLUCOSE-METHANOL-CHOLINE GMC OXIDOREDUCTASE"/>
    <property type="match status" value="1"/>
</dbReference>
<accession>A0A101P768</accession>
<dbReference type="PANTHER" id="PTHR11552:SF147">
    <property type="entry name" value="CHOLINE DEHYDROGENASE, MITOCHONDRIAL"/>
    <property type="match status" value="1"/>
</dbReference>
<dbReference type="GO" id="GO:0016614">
    <property type="term" value="F:oxidoreductase activity, acting on CH-OH group of donors"/>
    <property type="evidence" value="ECO:0007669"/>
    <property type="project" value="InterPro"/>
</dbReference>
<evidence type="ECO:0000256" key="4">
    <source>
        <dbReference type="ARBA" id="ARBA00022827"/>
    </source>
</evidence>
<dbReference type="PIRSF" id="PIRSF000137">
    <property type="entry name" value="Alcohol_oxidase"/>
    <property type="match status" value="1"/>
</dbReference>
<dbReference type="InterPro" id="IPR000172">
    <property type="entry name" value="GMC_OxRdtase_N"/>
</dbReference>
<dbReference type="Gene3D" id="3.50.50.60">
    <property type="entry name" value="FAD/NAD(P)-binding domain"/>
    <property type="match status" value="1"/>
</dbReference>
<comment type="similarity">
    <text evidence="2">Belongs to the GMC oxidoreductase family.</text>
</comment>
<dbReference type="GO" id="GO:0050660">
    <property type="term" value="F:flavin adenine dinucleotide binding"/>
    <property type="evidence" value="ECO:0007669"/>
    <property type="project" value="InterPro"/>
</dbReference>
<evidence type="ECO:0000256" key="3">
    <source>
        <dbReference type="ARBA" id="ARBA00022630"/>
    </source>
</evidence>
<dbReference type="AlphaFoldDB" id="A0A101P768"/>
<dbReference type="Proteomes" id="UP000053127">
    <property type="component" value="Unassembled WGS sequence"/>
</dbReference>
<sequence>MTVLTGDYVVVGGGTAGCVLAARLSSDPGARVVLLEAGEASGPRAMSSPDPLAAFSLWSTSVDWAYSTTAQPGTEDAVHAWPRGKVLGGSSAINGMVHHRGHPDSYDAWEKQGATDWNYDALLPFFRRSETAEGRDPHVRGTDGPMRIEASPAPNPLAEAAFRAAVESGHTPLEDGNGRVSEGVSWRETNVAQGRRQSAADAYLRPVLARPNLTVITGAQARRLLLEGGRCRGVEYTVAGEVRTVLADRETVLAAGAIGSPHLLLLSGVGPADHLRETGVEVLADLPGVGGNLHDHVTSYVVYGSDRQPPSSDQRPPTGPSAEAHVLTRSRADVAPDLLLLFAGAALRPRWTGADPGGYSVLFSLMDPSSRGTLRLRSADPAVPALIDPAYLSDDRDLDRLVLGLRLARELGGTKALAPWRTAESFPGADVQDDDSCRAYVRSTASTYFHPVGTCRIGTDELAVVDPQLRVRSVAGLRIADASVMPSTVSAPTNATVLAIAERAAHLMTGG</sequence>
<feature type="domain" description="Glucose-methanol-choline oxidoreductase N-terminal" evidence="6">
    <location>
        <begin position="256"/>
        <end position="270"/>
    </location>
</feature>
<evidence type="ECO:0000313" key="7">
    <source>
        <dbReference type="EMBL" id="KUN06175.1"/>
    </source>
</evidence>
<evidence type="ECO:0000256" key="2">
    <source>
        <dbReference type="ARBA" id="ARBA00010790"/>
    </source>
</evidence>
<dbReference type="Pfam" id="PF00732">
    <property type="entry name" value="GMC_oxred_N"/>
    <property type="match status" value="1"/>
</dbReference>
<evidence type="ECO:0000256" key="1">
    <source>
        <dbReference type="ARBA" id="ARBA00001974"/>
    </source>
</evidence>
<comment type="cofactor">
    <cofactor evidence="1 5">
        <name>FAD</name>
        <dbReference type="ChEBI" id="CHEBI:57692"/>
    </cofactor>
</comment>
<proteinExistence type="inferred from homology"/>
<dbReference type="InterPro" id="IPR007867">
    <property type="entry name" value="GMC_OxRtase_C"/>
</dbReference>
<dbReference type="RefSeq" id="WP_079071257.1">
    <property type="nucleotide sequence ID" value="NZ_KQ948210.1"/>
</dbReference>
<keyword evidence="4 5" id="KW-0274">FAD</keyword>
<feature type="binding site" evidence="5">
    <location>
        <position position="86"/>
    </location>
    <ligand>
        <name>FAD</name>
        <dbReference type="ChEBI" id="CHEBI:57692"/>
    </ligand>
</feature>
<organism evidence="7 8">
    <name type="scientific">Streptomyces yokosukanensis</name>
    <dbReference type="NCBI Taxonomy" id="67386"/>
    <lineage>
        <taxon>Bacteria</taxon>
        <taxon>Bacillati</taxon>
        <taxon>Actinomycetota</taxon>
        <taxon>Actinomycetes</taxon>
        <taxon>Kitasatosporales</taxon>
        <taxon>Streptomycetaceae</taxon>
        <taxon>Streptomyces</taxon>
    </lineage>
</organism>
<dbReference type="OrthoDB" id="9785276at2"/>
<dbReference type="InterPro" id="IPR036188">
    <property type="entry name" value="FAD/NAD-bd_sf"/>
</dbReference>
<dbReference type="PROSITE" id="PS00624">
    <property type="entry name" value="GMC_OXRED_2"/>
    <property type="match status" value="1"/>
</dbReference>
<dbReference type="STRING" id="67386.AQI95_14875"/>
<reference evidence="7 8" key="1">
    <citation type="submission" date="2015-10" db="EMBL/GenBank/DDBJ databases">
        <title>Draft genome sequence of Streptomyces yokosukanensis DSM 40224, type strain for the species Streptomyces yokosukanensis.</title>
        <authorList>
            <person name="Ruckert C."/>
            <person name="Winkler A."/>
            <person name="Kalinowski J."/>
            <person name="Kampfer P."/>
            <person name="Glaeser S."/>
        </authorList>
    </citation>
    <scope>NUCLEOTIDE SEQUENCE [LARGE SCALE GENOMIC DNA]</scope>
    <source>
        <strain evidence="7 8">DSM 40224</strain>
    </source>
</reference>
<evidence type="ECO:0000259" key="6">
    <source>
        <dbReference type="PROSITE" id="PS00624"/>
    </source>
</evidence>
<evidence type="ECO:0000256" key="5">
    <source>
        <dbReference type="PIRSR" id="PIRSR000137-2"/>
    </source>
</evidence>
<protein>
    <recommendedName>
        <fullName evidence="6">Glucose-methanol-choline oxidoreductase N-terminal domain-containing protein</fullName>
    </recommendedName>
</protein>
<name>A0A101P768_9ACTN</name>
<dbReference type="Gene3D" id="3.30.560.10">
    <property type="entry name" value="Glucose Oxidase, domain 3"/>
    <property type="match status" value="1"/>
</dbReference>
<feature type="binding site" evidence="5">
    <location>
        <position position="448"/>
    </location>
    <ligand>
        <name>substrate</name>
    </ligand>
</feature>
<dbReference type="InterPro" id="IPR012132">
    <property type="entry name" value="GMC_OxRdtase"/>
</dbReference>
<dbReference type="SUPFAM" id="SSF54373">
    <property type="entry name" value="FAD-linked reductases, C-terminal domain"/>
    <property type="match status" value="1"/>
</dbReference>